<proteinExistence type="predicted"/>
<comment type="caution">
    <text evidence="1">The sequence shown here is derived from an EMBL/GenBank/DDBJ whole genome shotgun (WGS) entry which is preliminary data.</text>
</comment>
<protein>
    <submittedName>
        <fullName evidence="1">Uncharacterized protein</fullName>
    </submittedName>
</protein>
<accession>A0ACB9L7P8</accession>
<evidence type="ECO:0000313" key="1">
    <source>
        <dbReference type="EMBL" id="KAI4305734.1"/>
    </source>
</evidence>
<gene>
    <name evidence="1" type="ORF">L6164_029082</name>
</gene>
<dbReference type="Proteomes" id="UP000828941">
    <property type="component" value="Chromosome 12"/>
</dbReference>
<dbReference type="EMBL" id="CM039437">
    <property type="protein sequence ID" value="KAI4305734.1"/>
    <property type="molecule type" value="Genomic_DNA"/>
</dbReference>
<sequence length="227" mass="25488">MEEENQIQSIGNDEENQKQQKELEREEEQSLQQLRSLRLQPGEEEKLVLQFLDSMDNYLTLIHALSSTLRQGWLDLASARHSMGVSRINSSLLDLKLHSASTSLKITQNDGLQPCFELHKWVPPEDGNGRVGDDNTQPQDCTNIPKSSETAEITAAKNKPGLADVNQVQKERSKCLSVFGVFTSPKLRASQLSFEKALETLVEIANIRSSLLCSFQKLHQEVEDNDG</sequence>
<organism evidence="1 2">
    <name type="scientific">Bauhinia variegata</name>
    <name type="common">Purple orchid tree</name>
    <name type="synonym">Phanera variegata</name>
    <dbReference type="NCBI Taxonomy" id="167791"/>
    <lineage>
        <taxon>Eukaryota</taxon>
        <taxon>Viridiplantae</taxon>
        <taxon>Streptophyta</taxon>
        <taxon>Embryophyta</taxon>
        <taxon>Tracheophyta</taxon>
        <taxon>Spermatophyta</taxon>
        <taxon>Magnoliopsida</taxon>
        <taxon>eudicotyledons</taxon>
        <taxon>Gunneridae</taxon>
        <taxon>Pentapetalae</taxon>
        <taxon>rosids</taxon>
        <taxon>fabids</taxon>
        <taxon>Fabales</taxon>
        <taxon>Fabaceae</taxon>
        <taxon>Cercidoideae</taxon>
        <taxon>Cercideae</taxon>
        <taxon>Bauhiniinae</taxon>
        <taxon>Bauhinia</taxon>
    </lineage>
</organism>
<reference evidence="1 2" key="1">
    <citation type="journal article" date="2022" name="DNA Res.">
        <title>Chromosomal-level genome assembly of the orchid tree Bauhinia variegata (Leguminosae; Cercidoideae) supports the allotetraploid origin hypothesis of Bauhinia.</title>
        <authorList>
            <person name="Zhong Y."/>
            <person name="Chen Y."/>
            <person name="Zheng D."/>
            <person name="Pang J."/>
            <person name="Liu Y."/>
            <person name="Luo S."/>
            <person name="Meng S."/>
            <person name="Qian L."/>
            <person name="Wei D."/>
            <person name="Dai S."/>
            <person name="Zhou R."/>
        </authorList>
    </citation>
    <scope>NUCLEOTIDE SEQUENCE [LARGE SCALE GENOMIC DNA]</scope>
    <source>
        <strain evidence="1">BV-YZ2020</strain>
    </source>
</reference>
<evidence type="ECO:0000313" key="2">
    <source>
        <dbReference type="Proteomes" id="UP000828941"/>
    </source>
</evidence>
<name>A0ACB9L7P8_BAUVA</name>
<keyword evidence="2" id="KW-1185">Reference proteome</keyword>